<feature type="non-terminal residue" evidence="2">
    <location>
        <position position="1"/>
    </location>
</feature>
<name>A0ABN9XWH7_9DINO</name>
<evidence type="ECO:0000256" key="1">
    <source>
        <dbReference type="SAM" id="MobiDB-lite"/>
    </source>
</evidence>
<organism evidence="2 3">
    <name type="scientific">Prorocentrum cordatum</name>
    <dbReference type="NCBI Taxonomy" id="2364126"/>
    <lineage>
        <taxon>Eukaryota</taxon>
        <taxon>Sar</taxon>
        <taxon>Alveolata</taxon>
        <taxon>Dinophyceae</taxon>
        <taxon>Prorocentrales</taxon>
        <taxon>Prorocentraceae</taxon>
        <taxon>Prorocentrum</taxon>
    </lineage>
</organism>
<proteinExistence type="predicted"/>
<dbReference type="Proteomes" id="UP001189429">
    <property type="component" value="Unassembled WGS sequence"/>
</dbReference>
<evidence type="ECO:0000313" key="2">
    <source>
        <dbReference type="EMBL" id="CAK0903017.1"/>
    </source>
</evidence>
<feature type="non-terminal residue" evidence="2">
    <location>
        <position position="119"/>
    </location>
</feature>
<sequence length="119" mass="13032">VLRVLCKEASGCEERELIAALQLRSFASGTGDEALEKMEGAAKKMDSKGAMRAQKKVHCSSYNKRMNETKVKSTSGARKPRKPSDYRGPARCPDRAIEQPGAKLYIPPSTTMWRGSLGS</sequence>
<feature type="compositionally biased region" description="Polar residues" evidence="1">
    <location>
        <begin position="108"/>
        <end position="119"/>
    </location>
</feature>
<reference evidence="2" key="1">
    <citation type="submission" date="2023-10" db="EMBL/GenBank/DDBJ databases">
        <authorList>
            <person name="Chen Y."/>
            <person name="Shah S."/>
            <person name="Dougan E. K."/>
            <person name="Thang M."/>
            <person name="Chan C."/>
        </authorList>
    </citation>
    <scope>NUCLEOTIDE SEQUENCE [LARGE SCALE GENOMIC DNA]</scope>
</reference>
<evidence type="ECO:0000313" key="3">
    <source>
        <dbReference type="Proteomes" id="UP001189429"/>
    </source>
</evidence>
<gene>
    <name evidence="2" type="ORF">PCOR1329_LOCUS79445</name>
</gene>
<keyword evidence="3" id="KW-1185">Reference proteome</keyword>
<dbReference type="EMBL" id="CAUYUJ010021155">
    <property type="protein sequence ID" value="CAK0903017.1"/>
    <property type="molecule type" value="Genomic_DNA"/>
</dbReference>
<protein>
    <submittedName>
        <fullName evidence="2">Uncharacterized protein</fullName>
    </submittedName>
</protein>
<feature type="region of interest" description="Disordered" evidence="1">
    <location>
        <begin position="63"/>
        <end position="119"/>
    </location>
</feature>
<comment type="caution">
    <text evidence="2">The sequence shown here is derived from an EMBL/GenBank/DDBJ whole genome shotgun (WGS) entry which is preliminary data.</text>
</comment>
<accession>A0ABN9XWH7</accession>